<dbReference type="AlphaFoldDB" id="A0A409WQD0"/>
<proteinExistence type="predicted"/>
<name>A0A409WQD0_PSICY</name>
<dbReference type="EMBL" id="NHYD01003312">
    <property type="protein sequence ID" value="PPQ80691.1"/>
    <property type="molecule type" value="Genomic_DNA"/>
</dbReference>
<dbReference type="Proteomes" id="UP000283269">
    <property type="component" value="Unassembled WGS sequence"/>
</dbReference>
<keyword evidence="2" id="KW-1185">Reference proteome</keyword>
<evidence type="ECO:0000313" key="1">
    <source>
        <dbReference type="EMBL" id="PPQ80691.1"/>
    </source>
</evidence>
<gene>
    <name evidence="1" type="ORF">CVT25_001823</name>
</gene>
<organism evidence="1 2">
    <name type="scientific">Psilocybe cyanescens</name>
    <dbReference type="NCBI Taxonomy" id="93625"/>
    <lineage>
        <taxon>Eukaryota</taxon>
        <taxon>Fungi</taxon>
        <taxon>Dikarya</taxon>
        <taxon>Basidiomycota</taxon>
        <taxon>Agaricomycotina</taxon>
        <taxon>Agaricomycetes</taxon>
        <taxon>Agaricomycetidae</taxon>
        <taxon>Agaricales</taxon>
        <taxon>Agaricineae</taxon>
        <taxon>Strophariaceae</taxon>
        <taxon>Psilocybe</taxon>
    </lineage>
</organism>
<accession>A0A409WQD0</accession>
<dbReference type="PANTHER" id="PTHR38123">
    <property type="entry name" value="CELL WALL SERINE-THREONINE-RICH GALACTOMANNOPROTEIN MP1 (AFU_ORTHOLOGUE AFUA_4G03240)"/>
    <property type="match status" value="1"/>
</dbReference>
<dbReference type="GO" id="GO:0005576">
    <property type="term" value="C:extracellular region"/>
    <property type="evidence" value="ECO:0007669"/>
    <property type="project" value="TreeGrafter"/>
</dbReference>
<evidence type="ECO:0000313" key="2">
    <source>
        <dbReference type="Proteomes" id="UP000283269"/>
    </source>
</evidence>
<comment type="caution">
    <text evidence="1">The sequence shown here is derived from an EMBL/GenBank/DDBJ whole genome shotgun (WGS) entry which is preliminary data.</text>
</comment>
<reference evidence="1 2" key="1">
    <citation type="journal article" date="2018" name="Evol. Lett.">
        <title>Horizontal gene cluster transfer increased hallucinogenic mushroom diversity.</title>
        <authorList>
            <person name="Reynolds H.T."/>
            <person name="Vijayakumar V."/>
            <person name="Gluck-Thaler E."/>
            <person name="Korotkin H.B."/>
            <person name="Matheny P.B."/>
            <person name="Slot J.C."/>
        </authorList>
    </citation>
    <scope>NUCLEOTIDE SEQUENCE [LARGE SCALE GENOMIC DNA]</scope>
    <source>
        <strain evidence="1 2">2631</strain>
    </source>
</reference>
<sequence>MNLIMSGLTRIKHHFTKLAAAIDHFPHTGVSGANVRVGVPKRTYHKPDYFTHQDIHEHEATIHLLFGDLNNNLAVLPRPVSQENANRIVKLYESFTPTIVHSFDGIAAKAPAFMAISAAVKMSQDLTNSANQCAPVAGQIMSLTPVSIRLIFGTLVPDASYLEANGTHGRSASVATTTASTMKIIMDDLSKIGNHFTKVASDVNKFPQTGAKGASDIHADEVAIHTLFIDVNNNLGLLSKPVSVANVKKVVATYNSFTPNILDYLNGITTKASGFKALGSVETNTMSTDLLSSAAVCRAFATTVLSITPPTMTDAVNTMFDETEDPMKLSFAIVVSCISVASAATLATTTASTMKLIMDDLSKIGSHFTKITTDVNKFPETGAKGASVRLWLHPLRYHITNRLTVQDIHADEVAIHTLFLDANNNLGLLPKPVSVENVKKVVSTYNSFTPNILDYLNGITAKASDFKSLGSAETTTMSNDLALSGDACKAFATTVLSITPVSH</sequence>
<dbReference type="PANTHER" id="PTHR38123:SF1">
    <property type="entry name" value="HYDROPHOBIC SURFACE BINDING PROTEIN"/>
    <property type="match status" value="1"/>
</dbReference>
<dbReference type="InParanoid" id="A0A409WQD0"/>
<dbReference type="OrthoDB" id="3052500at2759"/>
<protein>
    <submittedName>
        <fullName evidence="1">Uncharacterized protein</fullName>
    </submittedName>
</protein>